<evidence type="ECO:0000256" key="1">
    <source>
        <dbReference type="ARBA" id="ARBA00022801"/>
    </source>
</evidence>
<dbReference type="InterPro" id="IPR041796">
    <property type="entry name" value="Mre11_N"/>
</dbReference>
<feature type="coiled-coil region" evidence="2">
    <location>
        <begin position="257"/>
        <end position="287"/>
    </location>
</feature>
<keyword evidence="2" id="KW-0175">Coiled coil</keyword>
<dbReference type="InterPro" id="IPR029052">
    <property type="entry name" value="Metallo-depent_PP-like"/>
</dbReference>
<name>A0ABV0F183_9ENTE</name>
<evidence type="ECO:0000259" key="3">
    <source>
        <dbReference type="Pfam" id="PF00149"/>
    </source>
</evidence>
<dbReference type="PANTHER" id="PTHR30337">
    <property type="entry name" value="COMPONENT OF ATP-DEPENDENT DSDNA EXONUCLEASE"/>
    <property type="match status" value="1"/>
</dbReference>
<reference evidence="4 5" key="2">
    <citation type="submission" date="2024-02" db="EMBL/GenBank/DDBJ databases">
        <title>The Genome Sequence of Enterococcus diestrammenae JM9A.</title>
        <authorList>
            <person name="Earl A."/>
            <person name="Manson A."/>
            <person name="Gilmore M."/>
            <person name="Sanders J."/>
            <person name="Shea T."/>
            <person name="Howe W."/>
            <person name="Livny J."/>
            <person name="Cuomo C."/>
            <person name="Neafsey D."/>
            <person name="Birren B."/>
        </authorList>
    </citation>
    <scope>NUCLEOTIDE SEQUENCE [LARGE SCALE GENOMIC DNA]</scope>
    <source>
        <strain evidence="4 5">JM9A</strain>
    </source>
</reference>
<dbReference type="PANTHER" id="PTHR30337:SF7">
    <property type="entry name" value="PHOSPHOESTERASE"/>
    <property type="match status" value="1"/>
</dbReference>
<dbReference type="PIRSF" id="PIRSF033091">
    <property type="entry name" value="Pesterase_YhaO"/>
    <property type="match status" value="1"/>
</dbReference>
<dbReference type="Proteomes" id="UP001429357">
    <property type="component" value="Unassembled WGS sequence"/>
</dbReference>
<dbReference type="Pfam" id="PF00149">
    <property type="entry name" value="Metallophos"/>
    <property type="match status" value="1"/>
</dbReference>
<evidence type="ECO:0000256" key="2">
    <source>
        <dbReference type="SAM" id="Coils"/>
    </source>
</evidence>
<keyword evidence="5" id="KW-1185">Reference proteome</keyword>
<reference evidence="5" key="1">
    <citation type="submission" date="2016-06" db="EMBL/GenBank/DDBJ databases">
        <title>Four novel species of enterococci isolated from chicken manure.</title>
        <authorList>
            <person name="Van Tyne D."/>
        </authorList>
    </citation>
    <scope>NUCLEOTIDE SEQUENCE [LARGE SCALE GENOMIC DNA]</scope>
    <source>
        <strain evidence="5">JM9A</strain>
    </source>
</reference>
<dbReference type="EMBL" id="MAEI02000001">
    <property type="protein sequence ID" value="MEO1780926.1"/>
    <property type="molecule type" value="Genomic_DNA"/>
</dbReference>
<protein>
    <submittedName>
        <fullName evidence="4">DNA repair protein SbcD/Mre11</fullName>
    </submittedName>
</protein>
<proteinExistence type="predicted"/>
<dbReference type="SUPFAM" id="SSF56300">
    <property type="entry name" value="Metallo-dependent phosphatases"/>
    <property type="match status" value="1"/>
</dbReference>
<comment type="caution">
    <text evidence="4">The sequence shown here is derived from an EMBL/GenBank/DDBJ whole genome shotgun (WGS) entry which is preliminary data.</text>
</comment>
<keyword evidence="1" id="KW-0378">Hydrolase</keyword>
<dbReference type="Gene3D" id="3.60.21.10">
    <property type="match status" value="1"/>
</dbReference>
<organism evidence="4 5">
    <name type="scientific">Enterococcus diestrammenae</name>
    <dbReference type="NCBI Taxonomy" id="1155073"/>
    <lineage>
        <taxon>Bacteria</taxon>
        <taxon>Bacillati</taxon>
        <taxon>Bacillota</taxon>
        <taxon>Bacilli</taxon>
        <taxon>Lactobacillales</taxon>
        <taxon>Enterococcaceae</taxon>
        <taxon>Enterococcus</taxon>
    </lineage>
</organism>
<dbReference type="RefSeq" id="WP_161870554.1">
    <property type="nucleotide sequence ID" value="NZ_MAEI02000001.1"/>
</dbReference>
<accession>A0ABV0F183</accession>
<dbReference type="InterPro" id="IPR004843">
    <property type="entry name" value="Calcineurin-like_PHP"/>
</dbReference>
<evidence type="ECO:0000313" key="4">
    <source>
        <dbReference type="EMBL" id="MEO1780926.1"/>
    </source>
</evidence>
<evidence type="ECO:0000313" key="5">
    <source>
        <dbReference type="Proteomes" id="UP001429357"/>
    </source>
</evidence>
<dbReference type="InterPro" id="IPR050535">
    <property type="entry name" value="DNA_Repair-Maintenance_Comp"/>
</dbReference>
<sequence>MLRFIHGADLHFDRSFEGVKGISESATKRLLTANQTMLTNIVAAAVTRQVDFVLLAGDTFHQARSSLKAQGALMTALRQLEAAQIPVYLCFGNHDYFDEKRYWFSFPENVHLFKSDQVTSFTGETASGEGYQVAGFSYLTPHLTGDLLERFPPRGAVDYMIGMYHGDPQGQEYAPFSVGRMKDLGYDYWALGHIHVPTLLSQQPPIVYPGTPQPHTRKETTGGYVTYVELTPGDCQLEQVPVAGVFWQQVTVPATGMQEQKQLLRALEEALAELDSEKETLVELKIVGGAFDRQTMNALTNGELQQYLNEQRTSTSAVQIAALTVVAQEEETTKPSLDATLTTEHLAVYQNQEVFQELVADLLDHPIAGLLLRQHPEYQEMVLQQAWSQLAADFTLEEGQP</sequence>
<feature type="domain" description="Calcineurin-like phosphoesterase" evidence="3">
    <location>
        <begin position="2"/>
        <end position="197"/>
    </location>
</feature>
<dbReference type="CDD" id="cd00840">
    <property type="entry name" value="MPP_Mre11_N"/>
    <property type="match status" value="1"/>
</dbReference>
<dbReference type="InterPro" id="IPR014576">
    <property type="entry name" value="Pesterase_YhaO"/>
</dbReference>
<gene>
    <name evidence="4" type="ORF">BAU18_000504</name>
</gene>